<sequence>MGLITSLLGLPLAPLKGLIRLAELIQDEAERQLRDPAVVRRELEEIETARATGVMSEEEAEEAMNLILQRMTGQPAGPMGDTERR</sequence>
<dbReference type="Pfam" id="PF05120">
    <property type="entry name" value="GvpG"/>
    <property type="match status" value="1"/>
</dbReference>
<evidence type="ECO:0000313" key="2">
    <source>
        <dbReference type="Proteomes" id="UP000579945"/>
    </source>
</evidence>
<dbReference type="Proteomes" id="UP000579945">
    <property type="component" value="Unassembled WGS sequence"/>
</dbReference>
<name>A0A7W5VEX9_9ACTN</name>
<organism evidence="1 2">
    <name type="scientific">Nonomuraea dietziae</name>
    <dbReference type="NCBI Taxonomy" id="65515"/>
    <lineage>
        <taxon>Bacteria</taxon>
        <taxon>Bacillati</taxon>
        <taxon>Actinomycetota</taxon>
        <taxon>Actinomycetes</taxon>
        <taxon>Streptosporangiales</taxon>
        <taxon>Streptosporangiaceae</taxon>
        <taxon>Nonomuraea</taxon>
    </lineage>
</organism>
<evidence type="ECO:0000313" key="1">
    <source>
        <dbReference type="EMBL" id="MBB3732425.1"/>
    </source>
</evidence>
<comment type="caution">
    <text evidence="1">The sequence shown here is derived from an EMBL/GenBank/DDBJ whole genome shotgun (WGS) entry which is preliminary data.</text>
</comment>
<dbReference type="AlphaFoldDB" id="A0A7W5VEX9"/>
<accession>A0A7W5VEX9</accession>
<gene>
    <name evidence="1" type="ORF">FHR33_008285</name>
</gene>
<reference evidence="1 2" key="1">
    <citation type="submission" date="2020-08" db="EMBL/GenBank/DDBJ databases">
        <title>Sequencing the genomes of 1000 actinobacteria strains.</title>
        <authorList>
            <person name="Klenk H.-P."/>
        </authorList>
    </citation>
    <scope>NUCLEOTIDE SEQUENCE [LARGE SCALE GENOMIC DNA]</scope>
    <source>
        <strain evidence="1 2">DSM 44320</strain>
    </source>
</reference>
<protein>
    <submittedName>
        <fullName evidence="1">Cytochrome c-type biogenesis protein CcmH/NrfG</fullName>
    </submittedName>
</protein>
<proteinExistence type="predicted"/>
<dbReference type="InterPro" id="IPR007804">
    <property type="entry name" value="GvpG"/>
</dbReference>
<dbReference type="RefSeq" id="WP_183659399.1">
    <property type="nucleotide sequence ID" value="NZ_BAAAXX010000082.1"/>
</dbReference>
<keyword evidence="2" id="KW-1185">Reference proteome</keyword>
<dbReference type="GeneID" id="95394467"/>
<dbReference type="EMBL" id="JACIBV010000001">
    <property type="protein sequence ID" value="MBB3732425.1"/>
    <property type="molecule type" value="Genomic_DNA"/>
</dbReference>